<sequence>MRKTFLPLLCAALSALATEHNVDKSLEVSFRPQDLPKKTASCKALNRVTDELKDIDIEYVDVNPDAERTILMVHGWPSLWHSWKYQIEQFKNDYHLVVPNIRGFGGSGHPDDVRSSGNWADIVGDLVCVLEHAGVENAICLGHDWGSQLCFQAARQRPDKITAVIGAAVPYLPTNSPTFSPVSALVPYFPHLAYQVFLGETPDLARVELDADIRRTLRATLRTTVDPPPKAFLTSTKDFLGAWDGVKEIGSIPFFTPDEEDYWVEQYSKQGFKNTLQFYTPENQKGSWEFIRDQGNYTIPQPVLSILPESDPVADWAKVYKLLGSADFLPNSDLQLMPGGHWLHLEHPATFNYFVKKWLQGLPKKLESSASATEVKKAEETEAHARPNDEL</sequence>
<evidence type="ECO:0000256" key="3">
    <source>
        <dbReference type="SAM" id="MobiDB-lite"/>
    </source>
</evidence>
<feature type="compositionally biased region" description="Basic and acidic residues" evidence="3">
    <location>
        <begin position="374"/>
        <end position="391"/>
    </location>
</feature>
<protein>
    <recommendedName>
        <fullName evidence="5">AB hydrolase-1 domain-containing protein</fullName>
    </recommendedName>
</protein>
<evidence type="ECO:0000313" key="7">
    <source>
        <dbReference type="Proteomes" id="UP000015241"/>
    </source>
</evidence>
<dbReference type="InterPro" id="IPR029058">
    <property type="entry name" value="AB_hydrolase_fold"/>
</dbReference>
<evidence type="ECO:0000256" key="4">
    <source>
        <dbReference type="SAM" id="SignalP"/>
    </source>
</evidence>
<reference evidence="6 7" key="1">
    <citation type="journal article" date="2012" name="Science">
        <title>The Paleozoic origin of enzymatic lignin decomposition reconstructed from 31 fungal genomes.</title>
        <authorList>
            <person name="Floudas D."/>
            <person name="Binder M."/>
            <person name="Riley R."/>
            <person name="Barry K."/>
            <person name="Blanchette R.A."/>
            <person name="Henrissat B."/>
            <person name="Martinez A.T."/>
            <person name="Otillar R."/>
            <person name="Spatafora J.W."/>
            <person name="Yadav J.S."/>
            <person name="Aerts A."/>
            <person name="Benoit I."/>
            <person name="Boyd A."/>
            <person name="Carlson A."/>
            <person name="Copeland A."/>
            <person name="Coutinho P.M."/>
            <person name="de Vries R.P."/>
            <person name="Ferreira P."/>
            <person name="Findley K."/>
            <person name="Foster B."/>
            <person name="Gaskell J."/>
            <person name="Glotzer D."/>
            <person name="Gorecki P."/>
            <person name="Heitman J."/>
            <person name="Hesse C."/>
            <person name="Hori C."/>
            <person name="Igarashi K."/>
            <person name="Jurgens J.A."/>
            <person name="Kallen N."/>
            <person name="Kersten P."/>
            <person name="Kohler A."/>
            <person name="Kuees U."/>
            <person name="Kumar T.K.A."/>
            <person name="Kuo A."/>
            <person name="LaButti K."/>
            <person name="Larrondo L.F."/>
            <person name="Lindquist E."/>
            <person name="Ling A."/>
            <person name="Lombard V."/>
            <person name="Lucas S."/>
            <person name="Lundell T."/>
            <person name="Martin R."/>
            <person name="McLaughlin D.J."/>
            <person name="Morgenstern I."/>
            <person name="Morin E."/>
            <person name="Murat C."/>
            <person name="Nagy L.G."/>
            <person name="Nolan M."/>
            <person name="Ohm R.A."/>
            <person name="Patyshakuliyeva A."/>
            <person name="Rokas A."/>
            <person name="Ruiz-Duenas F.J."/>
            <person name="Sabat G."/>
            <person name="Salamov A."/>
            <person name="Samejima M."/>
            <person name="Schmutz J."/>
            <person name="Slot J.C."/>
            <person name="St John F."/>
            <person name="Stenlid J."/>
            <person name="Sun H."/>
            <person name="Sun S."/>
            <person name="Syed K."/>
            <person name="Tsang A."/>
            <person name="Wiebenga A."/>
            <person name="Young D."/>
            <person name="Pisabarro A."/>
            <person name="Eastwood D.C."/>
            <person name="Martin F."/>
            <person name="Cullen D."/>
            <person name="Grigoriev I.V."/>
            <person name="Hibbett D.S."/>
        </authorList>
    </citation>
    <scope>NUCLEOTIDE SEQUENCE</scope>
    <source>
        <strain evidence="7">FP-58527</strain>
    </source>
</reference>
<dbReference type="InParanoid" id="S8E3P9"/>
<organism evidence="6 7">
    <name type="scientific">Fomitopsis schrenkii</name>
    <name type="common">Brown rot fungus</name>
    <dbReference type="NCBI Taxonomy" id="2126942"/>
    <lineage>
        <taxon>Eukaryota</taxon>
        <taxon>Fungi</taxon>
        <taxon>Dikarya</taxon>
        <taxon>Basidiomycota</taxon>
        <taxon>Agaricomycotina</taxon>
        <taxon>Agaricomycetes</taxon>
        <taxon>Polyporales</taxon>
        <taxon>Fomitopsis</taxon>
    </lineage>
</organism>
<gene>
    <name evidence="6" type="ORF">FOMPIDRAFT_1050327</name>
</gene>
<dbReference type="SUPFAM" id="SSF53474">
    <property type="entry name" value="alpha/beta-Hydrolases"/>
    <property type="match status" value="1"/>
</dbReference>
<dbReference type="STRING" id="743788.S8E3P9"/>
<dbReference type="HOGENOM" id="CLU_020336_7_5_1"/>
<dbReference type="eggNOG" id="KOG4178">
    <property type="taxonomic scope" value="Eukaryota"/>
</dbReference>
<accession>S8E3P9</accession>
<dbReference type="Gene3D" id="3.40.50.1820">
    <property type="entry name" value="alpha/beta hydrolase"/>
    <property type="match status" value="1"/>
</dbReference>
<dbReference type="Proteomes" id="UP000015241">
    <property type="component" value="Unassembled WGS sequence"/>
</dbReference>
<keyword evidence="1" id="KW-0378">Hydrolase</keyword>
<proteinExistence type="inferred from homology"/>
<keyword evidence="7" id="KW-1185">Reference proteome</keyword>
<evidence type="ECO:0000256" key="2">
    <source>
        <dbReference type="ARBA" id="ARBA00038334"/>
    </source>
</evidence>
<feature type="signal peptide" evidence="4">
    <location>
        <begin position="1"/>
        <end position="17"/>
    </location>
</feature>
<comment type="similarity">
    <text evidence="2">Belongs to the AB hydrolase superfamily. Epoxide hydrolase family.</text>
</comment>
<feature type="chain" id="PRO_5004550323" description="AB hydrolase-1 domain-containing protein" evidence="4">
    <location>
        <begin position="18"/>
        <end position="391"/>
    </location>
</feature>
<dbReference type="PANTHER" id="PTHR43329">
    <property type="entry name" value="EPOXIDE HYDROLASE"/>
    <property type="match status" value="1"/>
</dbReference>
<evidence type="ECO:0000256" key="1">
    <source>
        <dbReference type="ARBA" id="ARBA00022801"/>
    </source>
</evidence>
<dbReference type="OrthoDB" id="408373at2759"/>
<dbReference type="PRINTS" id="PR00412">
    <property type="entry name" value="EPOXHYDRLASE"/>
</dbReference>
<evidence type="ECO:0000313" key="6">
    <source>
        <dbReference type="EMBL" id="EPS99751.1"/>
    </source>
</evidence>
<evidence type="ECO:0000259" key="5">
    <source>
        <dbReference type="Pfam" id="PF00561"/>
    </source>
</evidence>
<dbReference type="InterPro" id="IPR000639">
    <property type="entry name" value="Epox_hydrolase-like"/>
</dbReference>
<keyword evidence="4" id="KW-0732">Signal</keyword>
<dbReference type="Pfam" id="PF00561">
    <property type="entry name" value="Abhydrolase_1"/>
    <property type="match status" value="1"/>
</dbReference>
<feature type="domain" description="AB hydrolase-1" evidence="5">
    <location>
        <begin position="69"/>
        <end position="348"/>
    </location>
</feature>
<dbReference type="EMBL" id="KE504154">
    <property type="protein sequence ID" value="EPS99751.1"/>
    <property type="molecule type" value="Genomic_DNA"/>
</dbReference>
<feature type="region of interest" description="Disordered" evidence="3">
    <location>
        <begin position="369"/>
        <end position="391"/>
    </location>
</feature>
<name>S8E3P9_FOMSC</name>
<dbReference type="GO" id="GO:0016787">
    <property type="term" value="F:hydrolase activity"/>
    <property type="evidence" value="ECO:0007669"/>
    <property type="project" value="UniProtKB-KW"/>
</dbReference>
<dbReference type="InterPro" id="IPR000073">
    <property type="entry name" value="AB_hydrolase_1"/>
</dbReference>
<dbReference type="AlphaFoldDB" id="S8E3P9"/>